<evidence type="ECO:0000313" key="1">
    <source>
        <dbReference type="EMBL" id="CCB46038.1"/>
    </source>
</evidence>
<proteinExistence type="predicted"/>
<sequence>MRLDHVGP</sequence>
<keyword evidence="2" id="KW-1185">Reference proteome</keyword>
<dbReference type="EMBL" id="FN595227">
    <property type="protein sequence ID" value="CCB46038.1"/>
    <property type="molecule type" value="Genomic_DNA"/>
</dbReference>
<gene>
    <name evidence="1" type="ordered locus">VIT_18s0001g14260</name>
</gene>
<organism evidence="1 2">
    <name type="scientific">Vitis vinifera</name>
    <name type="common">Grape</name>
    <dbReference type="NCBI Taxonomy" id="29760"/>
    <lineage>
        <taxon>Eukaryota</taxon>
        <taxon>Viridiplantae</taxon>
        <taxon>Streptophyta</taxon>
        <taxon>Embryophyta</taxon>
        <taxon>Tracheophyta</taxon>
        <taxon>Spermatophyta</taxon>
        <taxon>Magnoliopsida</taxon>
        <taxon>eudicotyledons</taxon>
        <taxon>Gunneridae</taxon>
        <taxon>Pentapetalae</taxon>
        <taxon>rosids</taxon>
        <taxon>Vitales</taxon>
        <taxon>Vitaceae</taxon>
        <taxon>Viteae</taxon>
        <taxon>Vitis</taxon>
    </lineage>
</organism>
<dbReference type="InParanoid" id="F6H1L0"/>
<evidence type="ECO:0000313" key="2">
    <source>
        <dbReference type="Proteomes" id="UP000009183"/>
    </source>
</evidence>
<dbReference type="HOGENOM" id="CLU_3439426_0_0_1"/>
<accession>F6H1L0</accession>
<name>F6H1L0_VITVI</name>
<dbReference type="Proteomes" id="UP000009183">
    <property type="component" value="Chromosome 18"/>
</dbReference>
<protein>
    <submittedName>
        <fullName evidence="1">Uncharacterized protein</fullName>
    </submittedName>
</protein>
<reference evidence="2" key="1">
    <citation type="journal article" date="2007" name="Nature">
        <title>The grapevine genome sequence suggests ancestral hexaploidization in major angiosperm phyla.</title>
        <authorList>
            <consortium name="The French-Italian Public Consortium for Grapevine Genome Characterization."/>
            <person name="Jaillon O."/>
            <person name="Aury J.-M."/>
            <person name="Noel B."/>
            <person name="Policriti A."/>
            <person name="Clepet C."/>
            <person name="Casagrande A."/>
            <person name="Choisne N."/>
            <person name="Aubourg S."/>
            <person name="Vitulo N."/>
            <person name="Jubin C."/>
            <person name="Vezzi A."/>
            <person name="Legeai F."/>
            <person name="Hugueney P."/>
            <person name="Dasilva C."/>
            <person name="Horner D."/>
            <person name="Mica E."/>
            <person name="Jublot D."/>
            <person name="Poulain J."/>
            <person name="Bruyere C."/>
            <person name="Billault A."/>
            <person name="Segurens B."/>
            <person name="Gouyvenoux M."/>
            <person name="Ugarte E."/>
            <person name="Cattonaro F."/>
            <person name="Anthouard V."/>
            <person name="Vico V."/>
            <person name="Del Fabbro C."/>
            <person name="Alaux M."/>
            <person name="Di Gaspero G."/>
            <person name="Dumas V."/>
            <person name="Felice N."/>
            <person name="Paillard S."/>
            <person name="Juman I."/>
            <person name="Moroldo M."/>
            <person name="Scalabrin S."/>
            <person name="Canaguier A."/>
            <person name="Le Clainche I."/>
            <person name="Malacrida G."/>
            <person name="Durand E."/>
            <person name="Pesole G."/>
            <person name="Laucou V."/>
            <person name="Chatelet P."/>
            <person name="Merdinoglu D."/>
            <person name="Delledonne M."/>
            <person name="Pezzotti M."/>
            <person name="Lecharny A."/>
            <person name="Scarpelli C."/>
            <person name="Artiguenave F."/>
            <person name="Pe M.E."/>
            <person name="Valle G."/>
            <person name="Morgante M."/>
            <person name="Caboche M."/>
            <person name="Adam-Blondon A.-F."/>
            <person name="Weissenbach J."/>
            <person name="Quetier F."/>
            <person name="Wincker P."/>
        </authorList>
    </citation>
    <scope>NUCLEOTIDE SEQUENCE [LARGE SCALE GENOMIC DNA]</scope>
    <source>
        <strain evidence="2">cv. Pinot noir / PN40024</strain>
    </source>
</reference>